<dbReference type="PANTHER" id="PTHR43792">
    <property type="entry name" value="GNAT FAMILY, PUTATIVE (AFU_ORTHOLOGUE AFUA_3G00765)-RELATED-RELATED"/>
    <property type="match status" value="1"/>
</dbReference>
<name>A0ABN1W4W0_9ACTN</name>
<feature type="domain" description="N-acetyltransferase" evidence="1">
    <location>
        <begin position="30"/>
        <end position="194"/>
    </location>
</feature>
<evidence type="ECO:0000313" key="2">
    <source>
        <dbReference type="EMBL" id="GAA1235774.1"/>
    </source>
</evidence>
<evidence type="ECO:0000259" key="1">
    <source>
        <dbReference type="PROSITE" id="PS51186"/>
    </source>
</evidence>
<evidence type="ECO:0000313" key="3">
    <source>
        <dbReference type="Proteomes" id="UP001500037"/>
    </source>
</evidence>
<protein>
    <submittedName>
        <fullName evidence="2">GNAT family N-acetyltransferase</fullName>
    </submittedName>
</protein>
<dbReference type="EMBL" id="BAAALF010000038">
    <property type="protein sequence ID" value="GAA1235774.1"/>
    <property type="molecule type" value="Genomic_DNA"/>
</dbReference>
<dbReference type="Gene3D" id="3.40.630.30">
    <property type="match status" value="1"/>
</dbReference>
<dbReference type="SUPFAM" id="SSF55729">
    <property type="entry name" value="Acyl-CoA N-acyltransferases (Nat)"/>
    <property type="match status" value="1"/>
</dbReference>
<sequence length="206" mass="22108">MIGEPVARGGATGLEGETMTTTVLLETDGLTLRPWTDADAAQLHAVAADPELRRRTSLDITSEQDALRWIAATRQAWADGERFAFAVLVDERVSGHIVLKRPGSATAEVGYWTAAHARGRGLAPRAVRALTRWAFAGREGRRPGRIELLHQADNTGSCRVAQKAGYRLESVLPASPPHYPNDGHLHVCHAPGTPDGRPAASTGERG</sequence>
<organism evidence="2 3">
    <name type="scientific">Kitasatospora nipponensis</name>
    <dbReference type="NCBI Taxonomy" id="258049"/>
    <lineage>
        <taxon>Bacteria</taxon>
        <taxon>Bacillati</taxon>
        <taxon>Actinomycetota</taxon>
        <taxon>Actinomycetes</taxon>
        <taxon>Kitasatosporales</taxon>
        <taxon>Streptomycetaceae</taxon>
        <taxon>Kitasatospora</taxon>
    </lineage>
</organism>
<comment type="caution">
    <text evidence="2">The sequence shown here is derived from an EMBL/GenBank/DDBJ whole genome shotgun (WGS) entry which is preliminary data.</text>
</comment>
<keyword evidence="3" id="KW-1185">Reference proteome</keyword>
<dbReference type="InterPro" id="IPR051531">
    <property type="entry name" value="N-acetyltransferase"/>
</dbReference>
<dbReference type="PROSITE" id="PS51186">
    <property type="entry name" value="GNAT"/>
    <property type="match status" value="1"/>
</dbReference>
<proteinExistence type="predicted"/>
<dbReference type="Pfam" id="PF13302">
    <property type="entry name" value="Acetyltransf_3"/>
    <property type="match status" value="1"/>
</dbReference>
<gene>
    <name evidence="2" type="ORF">GCM10009665_27480</name>
</gene>
<dbReference type="InterPro" id="IPR000182">
    <property type="entry name" value="GNAT_dom"/>
</dbReference>
<dbReference type="InterPro" id="IPR016181">
    <property type="entry name" value="Acyl_CoA_acyltransferase"/>
</dbReference>
<dbReference type="Proteomes" id="UP001500037">
    <property type="component" value="Unassembled WGS sequence"/>
</dbReference>
<accession>A0ABN1W4W0</accession>
<reference evidence="2 3" key="1">
    <citation type="journal article" date="2019" name="Int. J. Syst. Evol. Microbiol.">
        <title>The Global Catalogue of Microorganisms (GCM) 10K type strain sequencing project: providing services to taxonomists for standard genome sequencing and annotation.</title>
        <authorList>
            <consortium name="The Broad Institute Genomics Platform"/>
            <consortium name="The Broad Institute Genome Sequencing Center for Infectious Disease"/>
            <person name="Wu L."/>
            <person name="Ma J."/>
        </authorList>
    </citation>
    <scope>NUCLEOTIDE SEQUENCE [LARGE SCALE GENOMIC DNA]</scope>
    <source>
        <strain evidence="2 3">JCM 13004</strain>
    </source>
</reference>